<dbReference type="RefSeq" id="WP_307040176.1">
    <property type="nucleotide sequence ID" value="NZ_JAUSYY010000001.1"/>
</dbReference>
<name>A0ABU0R6B6_9MICO</name>
<evidence type="ECO:0000313" key="1">
    <source>
        <dbReference type="EMBL" id="MDQ0893610.1"/>
    </source>
</evidence>
<keyword evidence="2" id="KW-1185">Reference proteome</keyword>
<accession>A0ABU0R6B6</accession>
<organism evidence="1 2">
    <name type="scientific">Agromyces ramosus</name>
    <dbReference type="NCBI Taxonomy" id="33879"/>
    <lineage>
        <taxon>Bacteria</taxon>
        <taxon>Bacillati</taxon>
        <taxon>Actinomycetota</taxon>
        <taxon>Actinomycetes</taxon>
        <taxon>Micrococcales</taxon>
        <taxon>Microbacteriaceae</taxon>
        <taxon>Agromyces</taxon>
    </lineage>
</organism>
<proteinExistence type="predicted"/>
<dbReference type="EMBL" id="JAUSYY010000001">
    <property type="protein sequence ID" value="MDQ0893610.1"/>
    <property type="molecule type" value="Genomic_DNA"/>
</dbReference>
<evidence type="ECO:0000313" key="2">
    <source>
        <dbReference type="Proteomes" id="UP001239083"/>
    </source>
</evidence>
<sequence length="121" mass="13526">MNGQHCVYTAASFEATVIQTIDTRLIHVTGEGVCPTPGWRLELVAANPGVVPHPESLWLEVREVPPANPRARVLFETSVEAMIEDAHAEEVVIRFRWREGFVLPLRERATSVRGIRTLSGR</sequence>
<reference evidence="1 2" key="1">
    <citation type="submission" date="2023-07" db="EMBL/GenBank/DDBJ databases">
        <title>Comparative genomics of wheat-associated soil bacteria to identify genetic determinants of phenazine resistance.</title>
        <authorList>
            <person name="Mouncey N."/>
        </authorList>
    </citation>
    <scope>NUCLEOTIDE SEQUENCE [LARGE SCALE GENOMIC DNA]</scope>
    <source>
        <strain evidence="1 2">V3I3</strain>
    </source>
</reference>
<gene>
    <name evidence="1" type="ORF">QFZ26_001165</name>
</gene>
<dbReference type="Proteomes" id="UP001239083">
    <property type="component" value="Unassembled WGS sequence"/>
</dbReference>
<protein>
    <submittedName>
        <fullName evidence="1">Uncharacterized protein</fullName>
    </submittedName>
</protein>
<comment type="caution">
    <text evidence="1">The sequence shown here is derived from an EMBL/GenBank/DDBJ whole genome shotgun (WGS) entry which is preliminary data.</text>
</comment>